<feature type="transmembrane region" description="Helical" evidence="1">
    <location>
        <begin position="244"/>
        <end position="268"/>
    </location>
</feature>
<protein>
    <submittedName>
        <fullName evidence="3">DUF418 domain-containing protein</fullName>
    </submittedName>
</protein>
<dbReference type="InterPro" id="IPR007349">
    <property type="entry name" value="DUF418"/>
</dbReference>
<dbReference type="PANTHER" id="PTHR30590">
    <property type="entry name" value="INNER MEMBRANE PROTEIN"/>
    <property type="match status" value="1"/>
</dbReference>
<feature type="transmembrane region" description="Helical" evidence="1">
    <location>
        <begin position="129"/>
        <end position="145"/>
    </location>
</feature>
<reference evidence="3 4" key="1">
    <citation type="journal article" date="2019" name="Int. J. Syst. Evol. Microbiol.">
        <title>The Global Catalogue of Microorganisms (GCM) 10K type strain sequencing project: providing services to taxonomists for standard genome sequencing and annotation.</title>
        <authorList>
            <consortium name="The Broad Institute Genomics Platform"/>
            <consortium name="The Broad Institute Genome Sequencing Center for Infectious Disease"/>
            <person name="Wu L."/>
            <person name="Ma J."/>
        </authorList>
    </citation>
    <scope>NUCLEOTIDE SEQUENCE [LARGE SCALE GENOMIC DNA]</scope>
    <source>
        <strain evidence="3 4">JCM 11896</strain>
    </source>
</reference>
<feature type="transmembrane region" description="Helical" evidence="1">
    <location>
        <begin position="21"/>
        <end position="41"/>
    </location>
</feature>
<feature type="transmembrane region" description="Helical" evidence="1">
    <location>
        <begin position="106"/>
        <end position="123"/>
    </location>
</feature>
<evidence type="ECO:0000259" key="2">
    <source>
        <dbReference type="Pfam" id="PF04235"/>
    </source>
</evidence>
<keyword evidence="4" id="KW-1185">Reference proteome</keyword>
<dbReference type="InterPro" id="IPR052529">
    <property type="entry name" value="Bact_Transport_Assoc"/>
</dbReference>
<comment type="caution">
    <text evidence="3">The sequence shown here is derived from an EMBL/GenBank/DDBJ whole genome shotgun (WGS) entry which is preliminary data.</text>
</comment>
<keyword evidence="1" id="KW-1133">Transmembrane helix</keyword>
<gene>
    <name evidence="3" type="ORF">GCM10009613_63720</name>
</gene>
<evidence type="ECO:0000313" key="4">
    <source>
        <dbReference type="Proteomes" id="UP001501414"/>
    </source>
</evidence>
<keyword evidence="1" id="KW-0472">Membrane</keyword>
<feature type="transmembrane region" description="Helical" evidence="1">
    <location>
        <begin position="346"/>
        <end position="368"/>
    </location>
</feature>
<dbReference type="EMBL" id="BAAAJK010000059">
    <property type="protein sequence ID" value="GAA1403060.1"/>
    <property type="molecule type" value="Genomic_DNA"/>
</dbReference>
<name>A0ABN1YB77_9PSEU</name>
<sequence length="389" mass="40238">MTHETERAPRPATGRLLAPDLARGAMLLLIAMAYAGVYAAVPFGTATAGAAPVDRIAAVLTTLLLDNRAFPMFAILFGYGLAWSVARQQRGRGGREVPGPEIRRSVRRRGLFLVLFGLVHAILVFPGEILASYGLAALLTGWLLFRPDRTVRRAALWFAAGYAVTVPLGMIGLWSMTASGAAAEVIPGYTTAGDWIARIVGAPVTPLYVGFAYPLLLLVVLGYLAARAGLLDDPAAHRRTLGRIAVGGVTVSVLGAVPAVLITTGVLVPGGVTGGLLLALQVLTGVAGGAGYAAAFALLGLRLQDRPGPLAGAVAAMGRRSLTFYLLNSVLVAVVLHPDLGGLGRYVGNAGALLAAVAVWLVSLLVAARLEAAGRPGPADALLRRLVSR</sequence>
<feature type="transmembrane region" description="Helical" evidence="1">
    <location>
        <begin position="69"/>
        <end position="86"/>
    </location>
</feature>
<keyword evidence="1" id="KW-0812">Transmembrane</keyword>
<dbReference type="Proteomes" id="UP001501414">
    <property type="component" value="Unassembled WGS sequence"/>
</dbReference>
<dbReference type="PANTHER" id="PTHR30590:SF2">
    <property type="entry name" value="INNER MEMBRANE PROTEIN"/>
    <property type="match status" value="1"/>
</dbReference>
<evidence type="ECO:0000313" key="3">
    <source>
        <dbReference type="EMBL" id="GAA1403060.1"/>
    </source>
</evidence>
<accession>A0ABN1YB77</accession>
<feature type="transmembrane region" description="Helical" evidence="1">
    <location>
        <begin position="195"/>
        <end position="224"/>
    </location>
</feature>
<feature type="domain" description="DUF418" evidence="2">
    <location>
        <begin position="225"/>
        <end position="387"/>
    </location>
</feature>
<feature type="transmembrane region" description="Helical" evidence="1">
    <location>
        <begin position="274"/>
        <end position="301"/>
    </location>
</feature>
<dbReference type="Pfam" id="PF04235">
    <property type="entry name" value="DUF418"/>
    <property type="match status" value="1"/>
</dbReference>
<feature type="transmembrane region" description="Helical" evidence="1">
    <location>
        <begin position="154"/>
        <end position="175"/>
    </location>
</feature>
<organism evidence="3 4">
    <name type="scientific">Pseudonocardia kongjuensis</name>
    <dbReference type="NCBI Taxonomy" id="102227"/>
    <lineage>
        <taxon>Bacteria</taxon>
        <taxon>Bacillati</taxon>
        <taxon>Actinomycetota</taxon>
        <taxon>Actinomycetes</taxon>
        <taxon>Pseudonocardiales</taxon>
        <taxon>Pseudonocardiaceae</taxon>
        <taxon>Pseudonocardia</taxon>
    </lineage>
</organism>
<feature type="transmembrane region" description="Helical" evidence="1">
    <location>
        <begin position="322"/>
        <end position="340"/>
    </location>
</feature>
<dbReference type="RefSeq" id="WP_344030104.1">
    <property type="nucleotide sequence ID" value="NZ_BAAAJK010000059.1"/>
</dbReference>
<evidence type="ECO:0000256" key="1">
    <source>
        <dbReference type="SAM" id="Phobius"/>
    </source>
</evidence>
<proteinExistence type="predicted"/>